<reference evidence="4" key="2">
    <citation type="submission" date="2019-09" db="UniProtKB">
        <authorList>
            <consortium name="WormBaseParasite"/>
        </authorList>
    </citation>
    <scope>IDENTIFICATION</scope>
</reference>
<gene>
    <name evidence="2" type="ORF">HPBE_LOCUS19152</name>
</gene>
<evidence type="ECO:0000313" key="3">
    <source>
        <dbReference type="Proteomes" id="UP000050761"/>
    </source>
</evidence>
<proteinExistence type="predicted"/>
<evidence type="ECO:0000313" key="4">
    <source>
        <dbReference type="WBParaSite" id="HPBE_0001915301-mRNA-1"/>
    </source>
</evidence>
<name>A0A183GAT0_HELPZ</name>
<accession>A0A3P8BY46</accession>
<dbReference type="AlphaFoldDB" id="A0A183GAT0"/>
<dbReference type="Proteomes" id="UP000050761">
    <property type="component" value="Unassembled WGS sequence"/>
</dbReference>
<organism evidence="3 4">
    <name type="scientific">Heligmosomoides polygyrus</name>
    <name type="common">Parasitic roundworm</name>
    <dbReference type="NCBI Taxonomy" id="6339"/>
    <lineage>
        <taxon>Eukaryota</taxon>
        <taxon>Metazoa</taxon>
        <taxon>Ecdysozoa</taxon>
        <taxon>Nematoda</taxon>
        <taxon>Chromadorea</taxon>
        <taxon>Rhabditida</taxon>
        <taxon>Rhabditina</taxon>
        <taxon>Rhabditomorpha</taxon>
        <taxon>Strongyloidea</taxon>
        <taxon>Heligmosomidae</taxon>
        <taxon>Heligmosomoides</taxon>
    </lineage>
</organism>
<evidence type="ECO:0000313" key="2">
    <source>
        <dbReference type="EMBL" id="VDP14188.1"/>
    </source>
</evidence>
<protein>
    <submittedName>
        <fullName evidence="4">DUF2511 domain-containing protein</fullName>
    </submittedName>
</protein>
<feature type="chain" id="PRO_5044551974" evidence="1">
    <location>
        <begin position="24"/>
        <end position="68"/>
    </location>
</feature>
<dbReference type="EMBL" id="UZAH01031168">
    <property type="protein sequence ID" value="VDP14188.1"/>
    <property type="molecule type" value="Genomic_DNA"/>
</dbReference>
<dbReference type="OrthoDB" id="5832334at2759"/>
<reference evidence="2 3" key="1">
    <citation type="submission" date="2018-11" db="EMBL/GenBank/DDBJ databases">
        <authorList>
            <consortium name="Pathogen Informatics"/>
        </authorList>
    </citation>
    <scope>NUCLEOTIDE SEQUENCE [LARGE SCALE GENOMIC DNA]</scope>
</reference>
<evidence type="ECO:0000256" key="1">
    <source>
        <dbReference type="SAM" id="SignalP"/>
    </source>
</evidence>
<sequence length="68" mass="7831">MRFSVFTLLLAASSIFLPVMINAKPRVLDYQIVIRGDRNCFFSPIGCLFFSGKDKLRLRQHRKRTAAV</sequence>
<accession>A0A183GAT0</accession>
<keyword evidence="1" id="KW-0732">Signal</keyword>
<feature type="signal peptide" evidence="1">
    <location>
        <begin position="1"/>
        <end position="23"/>
    </location>
</feature>
<keyword evidence="3" id="KW-1185">Reference proteome</keyword>
<dbReference type="WBParaSite" id="HPBE_0001915301-mRNA-1">
    <property type="protein sequence ID" value="HPBE_0001915301-mRNA-1"/>
    <property type="gene ID" value="HPBE_0001915301"/>
</dbReference>